<dbReference type="SMART" id="SM00633">
    <property type="entry name" value="Glyco_10"/>
    <property type="match status" value="1"/>
</dbReference>
<evidence type="ECO:0000256" key="3">
    <source>
        <dbReference type="ARBA" id="ARBA00022801"/>
    </source>
</evidence>
<evidence type="ECO:0000313" key="13">
    <source>
        <dbReference type="Proteomes" id="UP000178129"/>
    </source>
</evidence>
<reference evidence="13" key="1">
    <citation type="submission" date="2016-03" db="EMBL/GenBank/DDBJ databases">
        <authorList>
            <person name="Ploux O."/>
        </authorList>
    </citation>
    <scope>NUCLEOTIDE SEQUENCE [LARGE SCALE GENOMIC DNA]</scope>
    <source>
        <strain evidence="13">UK7</strain>
    </source>
</reference>
<dbReference type="PANTHER" id="PTHR31490">
    <property type="entry name" value="GLYCOSYL HYDROLASE"/>
    <property type="match status" value="1"/>
</dbReference>
<evidence type="ECO:0000256" key="2">
    <source>
        <dbReference type="ARBA" id="ARBA00022729"/>
    </source>
</evidence>
<gene>
    <name evidence="12" type="ORF">RCO7_08528</name>
</gene>
<feature type="domain" description="GH10" evidence="11">
    <location>
        <begin position="217"/>
        <end position="497"/>
    </location>
</feature>
<feature type="region of interest" description="Disordered" evidence="8">
    <location>
        <begin position="66"/>
        <end position="201"/>
    </location>
</feature>
<dbReference type="AlphaFoldDB" id="A0A1E1L6W0"/>
<name>A0A1E1L6W0_9HELO</name>
<dbReference type="InParanoid" id="A0A1E1L6W0"/>
<protein>
    <recommendedName>
        <fullName evidence="7">Beta-xylanase</fullName>
        <ecNumber evidence="7">3.2.1.8</ecNumber>
    </recommendedName>
</protein>
<dbReference type="STRING" id="914237.A0A1E1L6W0"/>
<feature type="chain" id="PRO_5009446735" description="Beta-xylanase" evidence="9">
    <location>
        <begin position="23"/>
        <end position="499"/>
    </location>
</feature>
<dbReference type="EMBL" id="FJUW01000035">
    <property type="protein sequence ID" value="CZT05363.1"/>
    <property type="molecule type" value="Genomic_DNA"/>
</dbReference>
<dbReference type="SMART" id="SM00236">
    <property type="entry name" value="fCBD"/>
    <property type="match status" value="1"/>
</dbReference>
<evidence type="ECO:0000256" key="9">
    <source>
        <dbReference type="SAM" id="SignalP"/>
    </source>
</evidence>
<evidence type="ECO:0000256" key="5">
    <source>
        <dbReference type="ARBA" id="ARBA00023295"/>
    </source>
</evidence>
<keyword evidence="13" id="KW-1185">Reference proteome</keyword>
<organism evidence="12 13">
    <name type="scientific">Rhynchosporium graminicola</name>
    <dbReference type="NCBI Taxonomy" id="2792576"/>
    <lineage>
        <taxon>Eukaryota</taxon>
        <taxon>Fungi</taxon>
        <taxon>Dikarya</taxon>
        <taxon>Ascomycota</taxon>
        <taxon>Pezizomycotina</taxon>
        <taxon>Leotiomycetes</taxon>
        <taxon>Helotiales</taxon>
        <taxon>Ploettnerulaceae</taxon>
        <taxon>Rhynchosporium</taxon>
    </lineage>
</organism>
<dbReference type="Gene3D" id="3.20.20.80">
    <property type="entry name" value="Glycosidases"/>
    <property type="match status" value="1"/>
</dbReference>
<feature type="domain" description="CBM1" evidence="10">
    <location>
        <begin position="22"/>
        <end position="59"/>
    </location>
</feature>
<dbReference type="InterPro" id="IPR035971">
    <property type="entry name" value="CBD_sf"/>
</dbReference>
<dbReference type="GO" id="GO:0031176">
    <property type="term" value="F:endo-1,4-beta-xylanase activity"/>
    <property type="evidence" value="ECO:0007669"/>
    <property type="project" value="UniProtKB-EC"/>
</dbReference>
<proteinExistence type="inferred from homology"/>
<keyword evidence="5 7" id="KW-0326">Glycosidase</keyword>
<dbReference type="SUPFAM" id="SSF51445">
    <property type="entry name" value="(Trans)glycosidases"/>
    <property type="match status" value="1"/>
</dbReference>
<dbReference type="PROSITE" id="PS51164">
    <property type="entry name" value="CBM1_2"/>
    <property type="match status" value="1"/>
</dbReference>
<evidence type="ECO:0000256" key="7">
    <source>
        <dbReference type="RuleBase" id="RU361174"/>
    </source>
</evidence>
<dbReference type="EC" id="3.2.1.8" evidence="7"/>
<keyword evidence="2 9" id="KW-0732">Signal</keyword>
<evidence type="ECO:0000256" key="4">
    <source>
        <dbReference type="ARBA" id="ARBA00023277"/>
    </source>
</evidence>
<evidence type="ECO:0000259" key="11">
    <source>
        <dbReference type="PROSITE" id="PS51760"/>
    </source>
</evidence>
<dbReference type="GO" id="GO:0000272">
    <property type="term" value="P:polysaccharide catabolic process"/>
    <property type="evidence" value="ECO:0007669"/>
    <property type="project" value="UniProtKB-KW"/>
</dbReference>
<keyword evidence="3 7" id="KW-0378">Hydrolase</keyword>
<dbReference type="InterPro" id="IPR044846">
    <property type="entry name" value="GH10"/>
</dbReference>
<evidence type="ECO:0000256" key="6">
    <source>
        <dbReference type="ARBA" id="ARBA00023326"/>
    </source>
</evidence>
<dbReference type="PRINTS" id="PR00134">
    <property type="entry name" value="GLHYDRLASE10"/>
</dbReference>
<comment type="caution">
    <text evidence="12">The sequence shown here is derived from an EMBL/GenBank/DDBJ whole genome shotgun (WGS) entry which is preliminary data.</text>
</comment>
<sequence>MLEFKNLIAVAALLSNINIAQAAVAQYNQCGGINYSGATDCVAGATCKVQNYHDYSQCVAVTAGGSGDSGASSGDSAKSPAAGSGASSGDSADSPVAGSGASSGDSAGSPDAGGAVGQPYAGYGTGNKGSQGHGTGKQGSQGQKSGTNSSMPKQYTPPSAAKPATQAVTSGAASEPTAPSTPSTPSSGGGGTKKQTSAAGSLDAKFRAKGKKYFGVCADQNTLSNPKVAAIIKEQFGQVTPENSMKWDAVEPSQGKFSFGGADYLSKWAEDNGKYTRGHALVWHSQLPAWVKAINNKDVLTKVIQNHITTEVTRYKGKIYAWDVVNEVFEWDGSMRDSVFSKVLGETFVDIAFKAAKAADPAAKLYINDYNLDKATDLKLTKGMVAHVEKWLKAGTPITGIGTQTHISQGQGASAAGALAALAATGVSEIAITELDIASAPSADYVAVVKACLDQPKCIGITVWGVLDSESWRKNTNPLLYDGTGNAKPAKSAILAILS</sequence>
<dbReference type="Proteomes" id="UP000178129">
    <property type="component" value="Unassembled WGS sequence"/>
</dbReference>
<comment type="similarity">
    <text evidence="1 7">Belongs to the glycosyl hydrolase 10 (cellulase F) family.</text>
</comment>
<keyword evidence="6 7" id="KW-0624">Polysaccharide degradation</keyword>
<dbReference type="PROSITE" id="PS51760">
    <property type="entry name" value="GH10_2"/>
    <property type="match status" value="1"/>
</dbReference>
<comment type="catalytic activity">
    <reaction evidence="7">
        <text>Endohydrolysis of (1-&gt;4)-beta-D-xylosidic linkages in xylans.</text>
        <dbReference type="EC" id="3.2.1.8"/>
    </reaction>
</comment>
<dbReference type="InterPro" id="IPR017853">
    <property type="entry name" value="GH"/>
</dbReference>
<evidence type="ECO:0000256" key="8">
    <source>
        <dbReference type="SAM" id="MobiDB-lite"/>
    </source>
</evidence>
<dbReference type="InterPro" id="IPR000254">
    <property type="entry name" value="CBD"/>
</dbReference>
<dbReference type="PANTHER" id="PTHR31490:SF76">
    <property type="entry name" value="ENDO-1,4-BETA-XYLANASE C"/>
    <property type="match status" value="1"/>
</dbReference>
<feature type="signal peptide" evidence="9">
    <location>
        <begin position="1"/>
        <end position="22"/>
    </location>
</feature>
<accession>A0A1E1L6W0</accession>
<keyword evidence="4 7" id="KW-0119">Carbohydrate metabolism</keyword>
<dbReference type="Pfam" id="PF00734">
    <property type="entry name" value="CBM_1"/>
    <property type="match status" value="1"/>
</dbReference>
<evidence type="ECO:0000259" key="10">
    <source>
        <dbReference type="PROSITE" id="PS51164"/>
    </source>
</evidence>
<dbReference type="Pfam" id="PF00331">
    <property type="entry name" value="Glyco_hydro_10"/>
    <property type="match status" value="1"/>
</dbReference>
<feature type="compositionally biased region" description="Gly residues" evidence="8">
    <location>
        <begin position="123"/>
        <end position="139"/>
    </location>
</feature>
<evidence type="ECO:0000313" key="12">
    <source>
        <dbReference type="EMBL" id="CZT05363.1"/>
    </source>
</evidence>
<dbReference type="SUPFAM" id="SSF57180">
    <property type="entry name" value="Cellulose-binding domain"/>
    <property type="match status" value="1"/>
</dbReference>
<feature type="compositionally biased region" description="Low complexity" evidence="8">
    <location>
        <begin position="140"/>
        <end position="150"/>
    </location>
</feature>
<evidence type="ECO:0000256" key="1">
    <source>
        <dbReference type="ARBA" id="ARBA00007495"/>
    </source>
</evidence>
<feature type="compositionally biased region" description="Low complexity" evidence="8">
    <location>
        <begin position="69"/>
        <end position="113"/>
    </location>
</feature>
<feature type="compositionally biased region" description="Low complexity" evidence="8">
    <location>
        <begin position="169"/>
        <end position="186"/>
    </location>
</feature>
<dbReference type="GO" id="GO:0005576">
    <property type="term" value="C:extracellular region"/>
    <property type="evidence" value="ECO:0007669"/>
    <property type="project" value="InterPro"/>
</dbReference>
<dbReference type="InterPro" id="IPR001000">
    <property type="entry name" value="GH10_dom"/>
</dbReference>
<dbReference type="GO" id="GO:0030248">
    <property type="term" value="F:cellulose binding"/>
    <property type="evidence" value="ECO:0007669"/>
    <property type="project" value="InterPro"/>
</dbReference>